<keyword evidence="3" id="KW-1185">Reference proteome</keyword>
<organism evidence="2 3">
    <name type="scientific">Alicyclobacillus acidoterrestris (strain ATCC 49025 / DSM 3922 / CIP 106132 / NCIMB 13137 / GD3B)</name>
    <dbReference type="NCBI Taxonomy" id="1356854"/>
    <lineage>
        <taxon>Bacteria</taxon>
        <taxon>Bacillati</taxon>
        <taxon>Bacillota</taxon>
        <taxon>Bacilli</taxon>
        <taxon>Bacillales</taxon>
        <taxon>Alicyclobacillaceae</taxon>
        <taxon>Alicyclobacillus</taxon>
    </lineage>
</organism>
<sequence length="81" mass="9184">MAFVMVVVVPMMMMVTPANAMERIDFVDHDKHRRITQPTLEVLEDCGIGQPDQTVFNRVERADNLVTVVGENVHLRAFAMV</sequence>
<name>A0A9E6ZN55_ALIAG</name>
<dbReference type="Proteomes" id="UP000829401">
    <property type="component" value="Chromosome"/>
</dbReference>
<proteinExistence type="predicted"/>
<protein>
    <submittedName>
        <fullName evidence="2">Uncharacterized protein</fullName>
    </submittedName>
</protein>
<dbReference type="AlphaFoldDB" id="A0A9E6ZN55"/>
<dbReference type="KEGG" id="aaco:K1I37_06300"/>
<evidence type="ECO:0000313" key="2">
    <source>
        <dbReference type="EMBL" id="UNO50096.1"/>
    </source>
</evidence>
<keyword evidence="1" id="KW-0732">Signal</keyword>
<reference evidence="3" key="1">
    <citation type="journal article" date="2022" name="G3 (Bethesda)">
        <title>Unveiling the complete genome sequence of Alicyclobacillus acidoterrestris DSM 3922T, a taint-producing strain.</title>
        <authorList>
            <person name="Leonardo I.C."/>
            <person name="Barreto Crespo M.T."/>
            <person name="Gaspar F.B."/>
        </authorList>
    </citation>
    <scope>NUCLEOTIDE SEQUENCE [LARGE SCALE GENOMIC DNA]</scope>
    <source>
        <strain evidence="3">DSM 3922</strain>
    </source>
</reference>
<evidence type="ECO:0000313" key="3">
    <source>
        <dbReference type="Proteomes" id="UP000829401"/>
    </source>
</evidence>
<dbReference type="EMBL" id="CP080467">
    <property type="protein sequence ID" value="UNO50096.1"/>
    <property type="molecule type" value="Genomic_DNA"/>
</dbReference>
<evidence type="ECO:0000256" key="1">
    <source>
        <dbReference type="SAM" id="SignalP"/>
    </source>
</evidence>
<accession>A0A9E6ZN55</accession>
<gene>
    <name evidence="2" type="ORF">K1I37_06300</name>
</gene>
<feature type="chain" id="PRO_5039678900" evidence="1">
    <location>
        <begin position="21"/>
        <end position="81"/>
    </location>
</feature>
<feature type="signal peptide" evidence="1">
    <location>
        <begin position="1"/>
        <end position="20"/>
    </location>
</feature>